<dbReference type="RefSeq" id="WP_101334650.1">
    <property type="nucleotide sequence ID" value="NZ_PJNI01000009.1"/>
</dbReference>
<dbReference type="Proteomes" id="UP000236654">
    <property type="component" value="Unassembled WGS sequence"/>
</dbReference>
<dbReference type="OrthoDB" id="1467295at2"/>
<reference evidence="1 2" key="1">
    <citation type="submission" date="2017-12" db="EMBL/GenBank/DDBJ databases">
        <title>The draft genome sequence of Brumimicrobium saltpan LHR20.</title>
        <authorList>
            <person name="Do Z.-J."/>
            <person name="Luo H.-R."/>
        </authorList>
    </citation>
    <scope>NUCLEOTIDE SEQUENCE [LARGE SCALE GENOMIC DNA]</scope>
    <source>
        <strain evidence="1 2">LHR20</strain>
    </source>
</reference>
<keyword evidence="2" id="KW-1185">Reference proteome</keyword>
<comment type="caution">
    <text evidence="1">The sequence shown here is derived from an EMBL/GenBank/DDBJ whole genome shotgun (WGS) entry which is preliminary data.</text>
</comment>
<dbReference type="PROSITE" id="PS51257">
    <property type="entry name" value="PROKAR_LIPOPROTEIN"/>
    <property type="match status" value="1"/>
</dbReference>
<accession>A0A2I0R259</accession>
<dbReference type="AlphaFoldDB" id="A0A2I0R259"/>
<organism evidence="1 2">
    <name type="scientific">Brumimicrobium salinarum</name>
    <dbReference type="NCBI Taxonomy" id="2058658"/>
    <lineage>
        <taxon>Bacteria</taxon>
        <taxon>Pseudomonadati</taxon>
        <taxon>Bacteroidota</taxon>
        <taxon>Flavobacteriia</taxon>
        <taxon>Flavobacteriales</taxon>
        <taxon>Crocinitomicaceae</taxon>
        <taxon>Brumimicrobium</taxon>
    </lineage>
</organism>
<sequence length="209" mass="23831">MKIIYFALTLSVLALFSCKKKELEFNLTGYVSSSISNQGLSNVNVEVYTIEIGKNIESLKGTTQTDGAGKYSINIDRSKFEKLIIVFTKENYFKHSKTYFFDDLTADEENVTNPTLEAKSFTRFIIKNQPPNNDQDVLKIQKVNGKTDCSECCPDGESFYTGKVDTIFKCANTGDTYMKFYWWVNGSESYGYDSVLNVPFETTDYILEY</sequence>
<name>A0A2I0R259_9FLAO</name>
<gene>
    <name evidence="1" type="ORF">CW751_08875</name>
</gene>
<dbReference type="InterPro" id="IPR008969">
    <property type="entry name" value="CarboxyPept-like_regulatory"/>
</dbReference>
<dbReference type="SUPFAM" id="SSF49464">
    <property type="entry name" value="Carboxypeptidase regulatory domain-like"/>
    <property type="match status" value="1"/>
</dbReference>
<evidence type="ECO:0000313" key="2">
    <source>
        <dbReference type="Proteomes" id="UP000236654"/>
    </source>
</evidence>
<evidence type="ECO:0000313" key="1">
    <source>
        <dbReference type="EMBL" id="PKR80480.1"/>
    </source>
</evidence>
<proteinExistence type="predicted"/>
<protein>
    <submittedName>
        <fullName evidence="1">Uncharacterized protein</fullName>
    </submittedName>
</protein>
<dbReference type="EMBL" id="PJNI01000009">
    <property type="protein sequence ID" value="PKR80480.1"/>
    <property type="molecule type" value="Genomic_DNA"/>
</dbReference>